<evidence type="ECO:0000313" key="2">
    <source>
        <dbReference type="Proteomes" id="UP000595437"/>
    </source>
</evidence>
<proteinExistence type="predicted"/>
<organism evidence="1 2">
    <name type="scientific">Caligus rogercresseyi</name>
    <name type="common">Sea louse</name>
    <dbReference type="NCBI Taxonomy" id="217165"/>
    <lineage>
        <taxon>Eukaryota</taxon>
        <taxon>Metazoa</taxon>
        <taxon>Ecdysozoa</taxon>
        <taxon>Arthropoda</taxon>
        <taxon>Crustacea</taxon>
        <taxon>Multicrustacea</taxon>
        <taxon>Hexanauplia</taxon>
        <taxon>Copepoda</taxon>
        <taxon>Siphonostomatoida</taxon>
        <taxon>Caligidae</taxon>
        <taxon>Caligus</taxon>
    </lineage>
</organism>
<sequence length="85" mass="9690">KKKEDLSSSKGCECVLLNMKSLIAKRLTNKYYMRIEDLRAIMIEAAACYSALSIKIPNSSATSWTWARDLIKFIPSNSLEYLQII</sequence>
<feature type="non-terminal residue" evidence="1">
    <location>
        <position position="1"/>
    </location>
</feature>
<accession>A0A7T8JYD9</accession>
<dbReference type="EMBL" id="CP045902">
    <property type="protein sequence ID" value="QQP38350.1"/>
    <property type="molecule type" value="Genomic_DNA"/>
</dbReference>
<protein>
    <submittedName>
        <fullName evidence="1">Uncharacterized protein</fullName>
    </submittedName>
</protein>
<keyword evidence="2" id="KW-1185">Reference proteome</keyword>
<dbReference type="Proteomes" id="UP000595437">
    <property type="component" value="Chromosome 13"/>
</dbReference>
<reference evidence="2" key="1">
    <citation type="submission" date="2021-01" db="EMBL/GenBank/DDBJ databases">
        <title>Caligus Genome Assembly.</title>
        <authorList>
            <person name="Gallardo-Escarate C."/>
        </authorList>
    </citation>
    <scope>NUCLEOTIDE SEQUENCE [LARGE SCALE GENOMIC DNA]</scope>
</reference>
<gene>
    <name evidence="1" type="ORF">FKW44_018905</name>
</gene>
<evidence type="ECO:0000313" key="1">
    <source>
        <dbReference type="EMBL" id="QQP38350.1"/>
    </source>
</evidence>
<dbReference type="AlphaFoldDB" id="A0A7T8JYD9"/>
<name>A0A7T8JYD9_CALRO</name>